<dbReference type="PANTHER" id="PTHR13391">
    <property type="entry name" value="MITOCHONDRIAL DISTRIBUTION REGULATOR MISATO"/>
    <property type="match status" value="1"/>
</dbReference>
<comment type="caution">
    <text evidence="1">The sequence shown here is derived from an EMBL/GenBank/DDBJ whole genome shotgun (WGS) entry which is preliminary data.</text>
</comment>
<dbReference type="OrthoDB" id="271881at2759"/>
<dbReference type="AlphaFoldDB" id="A0A9C7Q2E1"/>
<accession>A0A9C7Q2E1</accession>
<dbReference type="InterPro" id="IPR036525">
    <property type="entry name" value="Tubulin/FtsZ_GTPase_sf"/>
</dbReference>
<proteinExistence type="predicted"/>
<keyword evidence="2" id="KW-1185">Reference proteome</keyword>
<evidence type="ECO:0008006" key="3">
    <source>
        <dbReference type="Google" id="ProtNLM"/>
    </source>
</evidence>
<dbReference type="InterPro" id="IPR049942">
    <property type="entry name" value="DML1/Misato"/>
</dbReference>
<evidence type="ECO:0000313" key="2">
    <source>
        <dbReference type="Proteomes" id="UP001061958"/>
    </source>
</evidence>
<protein>
    <recommendedName>
        <fullName evidence="3">DML1/Misato tubulin domain-containing protein</fullName>
    </recommendedName>
</protein>
<dbReference type="GO" id="GO:0005739">
    <property type="term" value="C:mitochondrion"/>
    <property type="evidence" value="ECO:0007669"/>
    <property type="project" value="TreeGrafter"/>
</dbReference>
<dbReference type="EMBL" id="BQMJ01000062">
    <property type="protein sequence ID" value="GJQ14961.1"/>
    <property type="molecule type" value="Genomic_DNA"/>
</dbReference>
<evidence type="ECO:0000313" key="1">
    <source>
        <dbReference type="EMBL" id="GJQ14961.1"/>
    </source>
</evidence>
<dbReference type="GO" id="GO:0007005">
    <property type="term" value="P:mitochondrion organization"/>
    <property type="evidence" value="ECO:0007669"/>
    <property type="project" value="InterPro"/>
</dbReference>
<name>A0A9C7Q2E1_9RHOD</name>
<gene>
    <name evidence="1" type="ORF">GpartN1_g6752.t1</name>
</gene>
<reference evidence="1" key="2">
    <citation type="submission" date="2022-01" db="EMBL/GenBank/DDBJ databases">
        <authorList>
            <person name="Hirooka S."/>
            <person name="Miyagishima S.Y."/>
        </authorList>
    </citation>
    <scope>NUCLEOTIDE SEQUENCE</scope>
    <source>
        <strain evidence="1">NBRC 102759</strain>
    </source>
</reference>
<organism evidence="1 2">
    <name type="scientific">Galdieria partita</name>
    <dbReference type="NCBI Taxonomy" id="83374"/>
    <lineage>
        <taxon>Eukaryota</taxon>
        <taxon>Rhodophyta</taxon>
        <taxon>Bangiophyceae</taxon>
        <taxon>Galdieriales</taxon>
        <taxon>Galdieriaceae</taxon>
        <taxon>Galdieria</taxon>
    </lineage>
</organism>
<reference evidence="1" key="1">
    <citation type="journal article" date="2022" name="Proc. Natl. Acad. Sci. U.S.A.">
        <title>Life cycle and functional genomics of the unicellular red alga Galdieria for elucidating algal and plant evolution and industrial use.</title>
        <authorList>
            <person name="Hirooka S."/>
            <person name="Itabashi T."/>
            <person name="Ichinose T.M."/>
            <person name="Onuma R."/>
            <person name="Fujiwara T."/>
            <person name="Yamashita S."/>
            <person name="Jong L.W."/>
            <person name="Tomita R."/>
            <person name="Iwane A.H."/>
            <person name="Miyagishima S.Y."/>
        </authorList>
    </citation>
    <scope>NUCLEOTIDE SEQUENCE</scope>
    <source>
        <strain evidence="1">NBRC 102759</strain>
    </source>
</reference>
<dbReference type="SUPFAM" id="SSF52490">
    <property type="entry name" value="Tubulin nucleotide-binding domain-like"/>
    <property type="match status" value="1"/>
</dbReference>
<sequence length="491" mass="55809">MAADPWITVQLGHEANCVSSQFWNSRYLSQNSLVDFSLFRETCDASVVPRLVSFDWGPIGSDRKGIDPHEYSSTESGGFAWFGPLQKIRRNSSQSKKDVSQNSVCNFDPKSLIKPPSVVQSLQYFSQGVEVYKDKLGEEFLEQIRKELESCDHLGGFQFIIDSFSGISGFANELFYGLEDEFHCKVPSILFGCGVENSHNDYIPLKVLNEAKVLPSLLDNNIHYIPLHYGKVYHIDSTKDFWLNGASDLAECSEHGNSCTLSAIALDCFYALFIAPDAASKNAALAEILKSNSHSTMSRISLLPLVSNKNSSEKWQLRRLITEGFRHRKSPPLYTVDLPFQKYTSEEEKTKNRNVDLAMWIVRGTQWSQTMLSDIQRNQNYSLSDIKKLLLDATGLHEESIVRTEPFGFRRIVVSSSTANEAESTQPPFHEGCPLELIGEVSSNRVWNIRYYDMAIDHLKKFRNRKYFEEAELDDEMERIINAKENLDNLS</sequence>
<dbReference type="Proteomes" id="UP001061958">
    <property type="component" value="Unassembled WGS sequence"/>
</dbReference>
<dbReference type="PANTHER" id="PTHR13391:SF0">
    <property type="entry name" value="PROTEIN MISATO HOMOLOG 1"/>
    <property type="match status" value="1"/>
</dbReference>
<dbReference type="Gene3D" id="3.40.50.1440">
    <property type="entry name" value="Tubulin/FtsZ, GTPase domain"/>
    <property type="match status" value="1"/>
</dbReference>